<comment type="subcellular location">
    <subcellularLocation>
        <location evidence="1">Membrane</location>
        <topology evidence="1">Multi-pass membrane protein</topology>
    </subcellularLocation>
</comment>
<evidence type="ECO:0000256" key="4">
    <source>
        <dbReference type="ARBA" id="ARBA00023136"/>
    </source>
</evidence>
<protein>
    <recommendedName>
        <fullName evidence="7">GtrA/DPMS transmembrane domain-containing protein</fullName>
    </recommendedName>
</protein>
<name>A6W695_KINRD</name>
<evidence type="ECO:0000313" key="9">
    <source>
        <dbReference type="Proteomes" id="UP000001116"/>
    </source>
</evidence>
<keyword evidence="2 6" id="KW-0812">Transmembrane</keyword>
<accession>A6W695</accession>
<dbReference type="KEGG" id="kra:Krad_0846"/>
<dbReference type="GO" id="GO:0016020">
    <property type="term" value="C:membrane"/>
    <property type="evidence" value="ECO:0007669"/>
    <property type="project" value="UniProtKB-SubCell"/>
</dbReference>
<dbReference type="HOGENOM" id="CLU_1178961_0_0_11"/>
<feature type="transmembrane region" description="Helical" evidence="6">
    <location>
        <begin position="131"/>
        <end position="151"/>
    </location>
</feature>
<gene>
    <name evidence="8" type="ordered locus">Krad_0846</name>
</gene>
<evidence type="ECO:0000256" key="5">
    <source>
        <dbReference type="SAM" id="MobiDB-lite"/>
    </source>
</evidence>
<dbReference type="InterPro" id="IPR007267">
    <property type="entry name" value="GtrA_DPMS_TM"/>
</dbReference>
<dbReference type="eggNOG" id="COG2246">
    <property type="taxonomic scope" value="Bacteria"/>
</dbReference>
<feature type="transmembrane region" description="Helical" evidence="6">
    <location>
        <begin position="106"/>
        <end position="125"/>
    </location>
</feature>
<dbReference type="GO" id="GO:0000271">
    <property type="term" value="P:polysaccharide biosynthetic process"/>
    <property type="evidence" value="ECO:0007669"/>
    <property type="project" value="InterPro"/>
</dbReference>
<feature type="domain" description="GtrA/DPMS transmembrane" evidence="7">
    <location>
        <begin position="108"/>
        <end position="222"/>
    </location>
</feature>
<evidence type="ECO:0000313" key="8">
    <source>
        <dbReference type="EMBL" id="ABS02334.1"/>
    </source>
</evidence>
<dbReference type="EMBL" id="CP000750">
    <property type="protein sequence ID" value="ABS02334.1"/>
    <property type="molecule type" value="Genomic_DNA"/>
</dbReference>
<keyword evidence="4 6" id="KW-0472">Membrane</keyword>
<feature type="transmembrane region" description="Helical" evidence="6">
    <location>
        <begin position="201"/>
        <end position="223"/>
    </location>
</feature>
<evidence type="ECO:0000256" key="6">
    <source>
        <dbReference type="SAM" id="Phobius"/>
    </source>
</evidence>
<keyword evidence="3 6" id="KW-1133">Transmembrane helix</keyword>
<dbReference type="Proteomes" id="UP000001116">
    <property type="component" value="Chromosome"/>
</dbReference>
<dbReference type="AlphaFoldDB" id="A6W695"/>
<sequence length="235" mass="24299">MEINAFEGTHPHPDAPRRGSTASSGPRRALSRSAELAPRGFPAVHPPGEAAGRHVRQRDEPETVPADDAVRYPGGQTGVVITCTAPSPPAPPVLARRERVARVWTLGRFVLAGLTGNVAHAAVFLALSAWAVVPVVAVNVVAVVLSTLVTNELHRRFTFPGGRSTAWFKGHGAGGAAAVVGLVLSTAALAAWHHLVPGASGASGLVVVYVVTGLVGLTNFLVLRSLLRPTVTLAA</sequence>
<organism evidence="8 9">
    <name type="scientific">Kineococcus radiotolerans (strain ATCC BAA-149 / DSM 14245 / SRS30216)</name>
    <dbReference type="NCBI Taxonomy" id="266940"/>
    <lineage>
        <taxon>Bacteria</taxon>
        <taxon>Bacillati</taxon>
        <taxon>Actinomycetota</taxon>
        <taxon>Actinomycetes</taxon>
        <taxon>Kineosporiales</taxon>
        <taxon>Kineosporiaceae</taxon>
        <taxon>Kineococcus</taxon>
    </lineage>
</organism>
<dbReference type="Pfam" id="PF04138">
    <property type="entry name" value="GtrA_DPMS_TM"/>
    <property type="match status" value="1"/>
</dbReference>
<feature type="region of interest" description="Disordered" evidence="5">
    <location>
        <begin position="1"/>
        <end position="67"/>
    </location>
</feature>
<evidence type="ECO:0000259" key="7">
    <source>
        <dbReference type="Pfam" id="PF04138"/>
    </source>
</evidence>
<feature type="transmembrane region" description="Helical" evidence="6">
    <location>
        <begin position="172"/>
        <end position="195"/>
    </location>
</feature>
<reference evidence="9" key="1">
    <citation type="journal article" date="2008" name="PLoS ONE">
        <title>Survival in nuclear waste, extreme resistance, and potential applications gleaned from the genome sequence of Kineococcus radiotolerans SRS30216.</title>
        <authorList>
            <person name="Bagwell C.E."/>
            <person name="Bhat S."/>
            <person name="Hawkins G.M."/>
            <person name="Smith B.W."/>
            <person name="Biswas T."/>
            <person name="Hoover T.R."/>
            <person name="Saunders E."/>
            <person name="Han C.S."/>
            <person name="Tsodikov O.V."/>
            <person name="Shimkets L.J."/>
        </authorList>
    </citation>
    <scope>NUCLEOTIDE SEQUENCE [LARGE SCALE GENOMIC DNA]</scope>
    <source>
        <strain evidence="9">ATCC BAA-149 / DSM 14245 / SRS30216</strain>
    </source>
</reference>
<evidence type="ECO:0000256" key="3">
    <source>
        <dbReference type="ARBA" id="ARBA00022989"/>
    </source>
</evidence>
<proteinExistence type="predicted"/>
<evidence type="ECO:0000256" key="2">
    <source>
        <dbReference type="ARBA" id="ARBA00022692"/>
    </source>
</evidence>
<evidence type="ECO:0000256" key="1">
    <source>
        <dbReference type="ARBA" id="ARBA00004141"/>
    </source>
</evidence>
<keyword evidence="9" id="KW-1185">Reference proteome</keyword>